<keyword evidence="2" id="KW-0808">Transferase</keyword>
<dbReference type="AlphaFoldDB" id="E4L9B3"/>
<comment type="caution">
    <text evidence="2">The sequence shown here is derived from an EMBL/GenBank/DDBJ whole genome shotgun (WGS) entry which is preliminary data.</text>
</comment>
<evidence type="ECO:0000313" key="2">
    <source>
        <dbReference type="EMBL" id="EFR42634.1"/>
    </source>
</evidence>
<accession>E4L9B3</accession>
<organism evidence="2 3">
    <name type="scientific">Dialister micraerophilus UPII 345-E</name>
    <dbReference type="NCBI Taxonomy" id="910314"/>
    <lineage>
        <taxon>Bacteria</taxon>
        <taxon>Bacillati</taxon>
        <taxon>Bacillota</taxon>
        <taxon>Negativicutes</taxon>
        <taxon>Veillonellales</taxon>
        <taxon>Veillonellaceae</taxon>
        <taxon>Dialister</taxon>
    </lineage>
</organism>
<evidence type="ECO:0000259" key="1">
    <source>
        <dbReference type="PROSITE" id="PS51186"/>
    </source>
</evidence>
<dbReference type="Gene3D" id="3.40.630.30">
    <property type="match status" value="1"/>
</dbReference>
<proteinExistence type="predicted"/>
<dbReference type="PROSITE" id="PS51186">
    <property type="entry name" value="GNAT"/>
    <property type="match status" value="1"/>
</dbReference>
<evidence type="ECO:0000313" key="3">
    <source>
        <dbReference type="Proteomes" id="UP000004594"/>
    </source>
</evidence>
<reference evidence="2 3" key="1">
    <citation type="submission" date="2010-11" db="EMBL/GenBank/DDBJ databases">
        <authorList>
            <person name="Durkin A.S."/>
            <person name="Madupu R."/>
            <person name="Torralba M."/>
            <person name="Gillis M."/>
            <person name="Methe B."/>
            <person name="Sutton G."/>
            <person name="Nelson K.E."/>
        </authorList>
    </citation>
    <scope>NUCLEOTIDE SEQUENCE [LARGE SCALE GENOMIC DNA]</scope>
    <source>
        <strain evidence="2 3">UPII 345-E</strain>
    </source>
</reference>
<dbReference type="GO" id="GO:0016747">
    <property type="term" value="F:acyltransferase activity, transferring groups other than amino-acyl groups"/>
    <property type="evidence" value="ECO:0007669"/>
    <property type="project" value="InterPro"/>
</dbReference>
<dbReference type="eggNOG" id="COG1247">
    <property type="taxonomic scope" value="Bacteria"/>
</dbReference>
<feature type="domain" description="N-acetyltransferase" evidence="1">
    <location>
        <begin position="2"/>
        <end position="170"/>
    </location>
</feature>
<dbReference type="CDD" id="cd04301">
    <property type="entry name" value="NAT_SF"/>
    <property type="match status" value="1"/>
</dbReference>
<sequence>MINLRYVEPEDSEILRDIYSYYVENTCITTECTLPDEYAFQKRVEKISSKYPYIVAERDGHIVGYIYASPLVEREAINHCVQISIYVRHGLGRSGVGKRMYRAIESVLSRMGITNMYARVAVPKIENEHLTRNSLQFHEYMGFTKVGFLEKSGYKFNQWFDLAIMEKFIAHHRDRAEEVRFFDKYPKPSIEE</sequence>
<dbReference type="OrthoDB" id="9798006at2"/>
<dbReference type="EMBL" id="AENT01000024">
    <property type="protein sequence ID" value="EFR42634.1"/>
    <property type="molecule type" value="Genomic_DNA"/>
</dbReference>
<dbReference type="InterPro" id="IPR000182">
    <property type="entry name" value="GNAT_dom"/>
</dbReference>
<dbReference type="SUPFAM" id="SSF55729">
    <property type="entry name" value="Acyl-CoA N-acyltransferases (Nat)"/>
    <property type="match status" value="1"/>
</dbReference>
<dbReference type="Pfam" id="PF13420">
    <property type="entry name" value="Acetyltransf_4"/>
    <property type="match status" value="1"/>
</dbReference>
<dbReference type="InterPro" id="IPR016181">
    <property type="entry name" value="Acyl_CoA_acyltransferase"/>
</dbReference>
<gene>
    <name evidence="2" type="ORF">HMPREF9220_0336</name>
</gene>
<dbReference type="RefSeq" id="WP_007554930.1">
    <property type="nucleotide sequence ID" value="NZ_AENT01000024.1"/>
</dbReference>
<dbReference type="Proteomes" id="UP000004594">
    <property type="component" value="Unassembled WGS sequence"/>
</dbReference>
<protein>
    <submittedName>
        <fullName evidence="2">Acetyltransferase, GNAT family</fullName>
    </submittedName>
</protein>
<name>E4L9B3_9FIRM</name>